<dbReference type="EnsemblPlants" id="MELO3C028725.2.1">
    <property type="protein sequence ID" value="MELO3C028725.2.1"/>
    <property type="gene ID" value="MELO3C028725.2"/>
</dbReference>
<organism evidence="1">
    <name type="scientific">Cucumis melo</name>
    <name type="common">Muskmelon</name>
    <dbReference type="NCBI Taxonomy" id="3656"/>
    <lineage>
        <taxon>Eukaryota</taxon>
        <taxon>Viridiplantae</taxon>
        <taxon>Streptophyta</taxon>
        <taxon>Embryophyta</taxon>
        <taxon>Tracheophyta</taxon>
        <taxon>Spermatophyta</taxon>
        <taxon>Magnoliopsida</taxon>
        <taxon>eudicotyledons</taxon>
        <taxon>Gunneridae</taxon>
        <taxon>Pentapetalae</taxon>
        <taxon>rosids</taxon>
        <taxon>fabids</taxon>
        <taxon>Cucurbitales</taxon>
        <taxon>Cucurbitaceae</taxon>
        <taxon>Benincaseae</taxon>
        <taxon>Cucumis</taxon>
    </lineage>
</organism>
<evidence type="ECO:0000313" key="1">
    <source>
        <dbReference type="EnsemblPlants" id="MELO3C028725.2.1"/>
    </source>
</evidence>
<protein>
    <submittedName>
        <fullName evidence="1">Uncharacterized protein</fullName>
    </submittedName>
</protein>
<dbReference type="Gramene" id="MELO3C028725.2.1">
    <property type="protein sequence ID" value="MELO3C028725.2.1"/>
    <property type="gene ID" value="MELO3C028725.2"/>
</dbReference>
<reference evidence="1" key="1">
    <citation type="submission" date="2023-03" db="UniProtKB">
        <authorList>
            <consortium name="EnsemblPlants"/>
        </authorList>
    </citation>
    <scope>IDENTIFICATION</scope>
</reference>
<accession>A0A9I9E4T0</accession>
<proteinExistence type="predicted"/>
<dbReference type="AlphaFoldDB" id="A0A9I9E4T0"/>
<name>A0A9I9E4T0_CUCME</name>
<sequence>MKLLQTETTLTLTWKKACFKGASIFEDVLEIGVLEESLYLQELQSSRNFIEFKSDNIADVAY</sequence>